<keyword evidence="3" id="KW-1185">Reference proteome</keyword>
<accession>A0ABY4GTN0</accession>
<dbReference type="Gene3D" id="1.20.1260.10">
    <property type="match status" value="2"/>
</dbReference>
<sequence length="335" mass="37849">MEQGKQIRLTAPEMSQLWGQYMNDSASICMLTYFLEKAEDTEIKPIIAHALELSQAHIQKITVILTEEQNTVPHGFKLDEDVDLTAPRLYPDSYVLSFISQMAQIGLTTYSASVSLSSRSDITAYYNECLKETMELYEMSKDLLLQKGLYQRPPNISNLEQVEYVKKQGFVWDLFGEKRPLSAVEISNLIPNIERNALGVATLIGFSQVAQSKDVTQFFIRGIEIAKKHIQSFAKKLGDNNLPVIMTRVDVTKSTAYTFSDKIMMFYTTALIGLSIGYYGTSIAQSPRMDLGVMYNKLALDVQKYAEDGSNIMIKNKWLEQPPMAANRKDLAKDN</sequence>
<reference evidence="2 3" key="1">
    <citation type="submission" date="2022-04" db="EMBL/GenBank/DDBJ databases">
        <title>Halobacillus sp. isolated from saltern.</title>
        <authorList>
            <person name="Won M."/>
            <person name="Lee C.-M."/>
            <person name="Woen H.-Y."/>
            <person name="Kwon S.-W."/>
        </authorList>
    </citation>
    <scope>NUCLEOTIDE SEQUENCE [LARGE SCALE GENOMIC DNA]</scope>
    <source>
        <strain evidence="2 3">SSTM10-2</strain>
    </source>
</reference>
<feature type="transmembrane region" description="Helical" evidence="1">
    <location>
        <begin position="263"/>
        <end position="281"/>
    </location>
</feature>
<gene>
    <name evidence="2" type="ORF">MUO14_13035</name>
</gene>
<organism evidence="2 3">
    <name type="scientific">Halobacillus shinanisalinarum</name>
    <dbReference type="NCBI Taxonomy" id="2932258"/>
    <lineage>
        <taxon>Bacteria</taxon>
        <taxon>Bacillati</taxon>
        <taxon>Bacillota</taxon>
        <taxon>Bacilli</taxon>
        <taxon>Bacillales</taxon>
        <taxon>Bacillaceae</taxon>
        <taxon>Halobacillus</taxon>
    </lineage>
</organism>
<evidence type="ECO:0000313" key="2">
    <source>
        <dbReference type="EMBL" id="UOQ91508.1"/>
    </source>
</evidence>
<dbReference type="RefSeq" id="WP_244751121.1">
    <property type="nucleotide sequence ID" value="NZ_CP095074.1"/>
</dbReference>
<evidence type="ECO:0000313" key="3">
    <source>
        <dbReference type="Proteomes" id="UP000831880"/>
    </source>
</evidence>
<keyword evidence="1" id="KW-0812">Transmembrane</keyword>
<proteinExistence type="predicted"/>
<dbReference type="Proteomes" id="UP000831880">
    <property type="component" value="Chromosome"/>
</dbReference>
<name>A0ABY4GTN0_9BACI</name>
<dbReference type="InterPro" id="IPR021617">
    <property type="entry name" value="DUF3231"/>
</dbReference>
<dbReference type="InterPro" id="IPR012347">
    <property type="entry name" value="Ferritin-like"/>
</dbReference>
<keyword evidence="1" id="KW-0472">Membrane</keyword>
<protein>
    <submittedName>
        <fullName evidence="2">DUF3231 family protein</fullName>
    </submittedName>
</protein>
<dbReference type="Pfam" id="PF11553">
    <property type="entry name" value="DUF3231"/>
    <property type="match status" value="2"/>
</dbReference>
<dbReference type="EMBL" id="CP095074">
    <property type="protein sequence ID" value="UOQ91508.1"/>
    <property type="molecule type" value="Genomic_DNA"/>
</dbReference>
<evidence type="ECO:0000256" key="1">
    <source>
        <dbReference type="SAM" id="Phobius"/>
    </source>
</evidence>
<keyword evidence="1" id="KW-1133">Transmembrane helix</keyword>